<evidence type="ECO:0000313" key="3">
    <source>
        <dbReference type="Proteomes" id="UP000238415"/>
    </source>
</evidence>
<dbReference type="Pfam" id="PF12654">
    <property type="entry name" value="DUF3786"/>
    <property type="match status" value="1"/>
</dbReference>
<dbReference type="RefSeq" id="WP_106004366.1">
    <property type="nucleotide sequence ID" value="NZ_CP136419.1"/>
</dbReference>
<dbReference type="Proteomes" id="UP000238415">
    <property type="component" value="Unassembled WGS sequence"/>
</dbReference>
<evidence type="ECO:0000259" key="1">
    <source>
        <dbReference type="Pfam" id="PF12654"/>
    </source>
</evidence>
<dbReference type="AlphaFoldDB" id="A0A2T0AY06"/>
<comment type="caution">
    <text evidence="2">The sequence shown here is derived from an EMBL/GenBank/DDBJ whole genome shotgun (WGS) entry which is preliminary data.</text>
</comment>
<evidence type="ECO:0000313" key="2">
    <source>
        <dbReference type="EMBL" id="PRR75555.1"/>
    </source>
</evidence>
<protein>
    <recommendedName>
        <fullName evidence="1">DUF3786 domain-containing protein</fullName>
    </recommendedName>
</protein>
<organism evidence="2 3">
    <name type="scientific">Neomoorella humiferrea</name>
    <dbReference type="NCBI Taxonomy" id="676965"/>
    <lineage>
        <taxon>Bacteria</taxon>
        <taxon>Bacillati</taxon>
        <taxon>Bacillota</taxon>
        <taxon>Clostridia</taxon>
        <taxon>Neomoorellales</taxon>
        <taxon>Neomoorellaceae</taxon>
        <taxon>Neomoorella</taxon>
    </lineage>
</organism>
<reference evidence="2 3" key="1">
    <citation type="submission" date="2018-03" db="EMBL/GenBank/DDBJ databases">
        <title>Genome sequence of Moorella humiferrea DSM 23265.</title>
        <authorList>
            <person name="Poehlein A."/>
            <person name="Daniel R."/>
        </authorList>
    </citation>
    <scope>NUCLEOTIDE SEQUENCE [LARGE SCALE GENOMIC DNA]</scope>
    <source>
        <strain evidence="2 3">DSM 23265</strain>
    </source>
</reference>
<gene>
    <name evidence="2" type="ORF">MOHU_03220</name>
</gene>
<feature type="domain" description="DUF3786" evidence="1">
    <location>
        <begin position="23"/>
        <end position="196"/>
    </location>
</feature>
<accession>A0A2T0AY06</accession>
<dbReference type="OrthoDB" id="159408at2"/>
<sequence>MSLPYNLEVTLNLAQKKWAMVAPEKIAFSKGAVWEEKKKALLLPSLNDSFYIYHPDGAVTYKNNTSVEPRLNVLILHYLLGPEISLKGEWISFKELPGGPLYQQPFYGRAVFPLIRSFGQNPALLVKAGISLGGIPINHGTATVELYPFPKLPVRLVVWAGDEEIPPGGTILFDISATELMATEDYAVLAEYLVRRLQKQAGESN</sequence>
<keyword evidence="3" id="KW-1185">Reference proteome</keyword>
<proteinExistence type="predicted"/>
<dbReference type="InterPro" id="IPR024264">
    <property type="entry name" value="DUF3786"/>
</dbReference>
<name>A0A2T0AY06_9FIRM</name>
<dbReference type="EMBL" id="PVXM01000004">
    <property type="protein sequence ID" value="PRR75555.1"/>
    <property type="molecule type" value="Genomic_DNA"/>
</dbReference>